<feature type="compositionally biased region" description="Polar residues" evidence="1">
    <location>
        <begin position="208"/>
        <end position="225"/>
    </location>
</feature>
<dbReference type="RefSeq" id="WP_173065089.1">
    <property type="nucleotide sequence ID" value="NZ_AP022853.1"/>
</dbReference>
<keyword evidence="5" id="KW-1185">Reference proteome</keyword>
<evidence type="ECO:0000313" key="4">
    <source>
        <dbReference type="EMBL" id="BCB27454.1"/>
    </source>
</evidence>
<dbReference type="KEGG" id="slac:SKTS_23400"/>
<evidence type="ECO:0000259" key="3">
    <source>
        <dbReference type="Pfam" id="PF05707"/>
    </source>
</evidence>
<dbReference type="InterPro" id="IPR008900">
    <property type="entry name" value="Zot_N"/>
</dbReference>
<proteinExistence type="predicted"/>
<gene>
    <name evidence="4" type="ORF">SKTS_23400</name>
</gene>
<sequence>MITLITGTPGAGKTLYTIAEELPKFSERPLFVDGIPDLAIEHQQFPDTLDNWHEWAPDGAVLVIDEVQRTWRPRAASSTVPPGIAALETHRHKGIDIIVITQHPNLIDQNVRRLVGRHLHVRRVFGWGRAMVYEWDMATDPSRVKTAITRGWSYPKKAYKLYKSATVHTARGQRVPWAFWLAVAAIISVPFAGYYAYSRMHSRITGESTAPLTKTNDGQIHQPSANAPGGGAGQREEWSVEQFIPAHPHFPESASAYRTLRTVVNMPTVAACVSSRTKCQCYTEQGTRLLIDEHECRDLAVNPRFDPYHVHPSREVADKKESPKSEDKSAEKPPIHVAVQPPDDLPQI</sequence>
<accession>A0A6F8VCQ4</accession>
<feature type="domain" description="Zona occludens toxin N-terminal" evidence="3">
    <location>
        <begin position="40"/>
        <end position="168"/>
    </location>
</feature>
<evidence type="ECO:0000256" key="2">
    <source>
        <dbReference type="SAM" id="Phobius"/>
    </source>
</evidence>
<feature type="compositionally biased region" description="Basic and acidic residues" evidence="1">
    <location>
        <begin position="306"/>
        <end position="334"/>
    </location>
</feature>
<keyword evidence="2" id="KW-0812">Transmembrane</keyword>
<reference evidence="5" key="1">
    <citation type="submission" date="2020-03" db="EMBL/GenBank/DDBJ databases">
        <title>Complete genome sequence of sulfur-oxidizing bacterium skT11.</title>
        <authorList>
            <person name="Kanda M."/>
            <person name="Kojima H."/>
            <person name="Fukui M."/>
        </authorList>
    </citation>
    <scope>NUCLEOTIDE SEQUENCE [LARGE SCALE GENOMIC DNA]</scope>
    <source>
        <strain evidence="5">skT11</strain>
    </source>
</reference>
<keyword evidence="2" id="KW-0472">Membrane</keyword>
<dbReference type="SUPFAM" id="SSF52540">
    <property type="entry name" value="P-loop containing nucleoside triphosphate hydrolases"/>
    <property type="match status" value="1"/>
</dbReference>
<dbReference type="Pfam" id="PF05707">
    <property type="entry name" value="Zot"/>
    <property type="match status" value="1"/>
</dbReference>
<dbReference type="Gene3D" id="3.40.50.300">
    <property type="entry name" value="P-loop containing nucleotide triphosphate hydrolases"/>
    <property type="match status" value="1"/>
</dbReference>
<feature type="transmembrane region" description="Helical" evidence="2">
    <location>
        <begin position="177"/>
        <end position="197"/>
    </location>
</feature>
<evidence type="ECO:0000313" key="5">
    <source>
        <dbReference type="Proteomes" id="UP000502260"/>
    </source>
</evidence>
<dbReference type="InterPro" id="IPR027417">
    <property type="entry name" value="P-loop_NTPase"/>
</dbReference>
<keyword evidence="2" id="KW-1133">Transmembrane helix</keyword>
<feature type="region of interest" description="Disordered" evidence="1">
    <location>
        <begin position="208"/>
        <end position="236"/>
    </location>
</feature>
<feature type="region of interest" description="Disordered" evidence="1">
    <location>
        <begin position="304"/>
        <end position="348"/>
    </location>
</feature>
<protein>
    <recommendedName>
        <fullName evidence="3">Zona occludens toxin N-terminal domain-containing protein</fullName>
    </recommendedName>
</protein>
<name>A0A6F8VCQ4_9PROT</name>
<dbReference type="AlphaFoldDB" id="A0A6F8VCQ4"/>
<dbReference type="Proteomes" id="UP000502260">
    <property type="component" value="Chromosome"/>
</dbReference>
<dbReference type="EMBL" id="AP022853">
    <property type="protein sequence ID" value="BCB27454.1"/>
    <property type="molecule type" value="Genomic_DNA"/>
</dbReference>
<organism evidence="4 5">
    <name type="scientific">Sulfurimicrobium lacus</name>
    <dbReference type="NCBI Taxonomy" id="2715678"/>
    <lineage>
        <taxon>Bacteria</taxon>
        <taxon>Pseudomonadati</taxon>
        <taxon>Pseudomonadota</taxon>
        <taxon>Betaproteobacteria</taxon>
        <taxon>Nitrosomonadales</taxon>
        <taxon>Sulfuricellaceae</taxon>
        <taxon>Sulfurimicrobium</taxon>
    </lineage>
</organism>
<evidence type="ECO:0000256" key="1">
    <source>
        <dbReference type="SAM" id="MobiDB-lite"/>
    </source>
</evidence>